<reference evidence="1" key="1">
    <citation type="submission" date="2018-02" db="EMBL/GenBank/DDBJ databases">
        <authorList>
            <person name="Kim S.-K."/>
            <person name="Jung H.-I."/>
            <person name="Lee S.-W."/>
        </authorList>
    </citation>
    <scope>NUCLEOTIDE SEQUENCE</scope>
    <source>
        <strain evidence="1">SK3146</strain>
    </source>
</reference>
<gene>
    <name evidence="1" type="ORF">SK3146_01004</name>
</gene>
<proteinExistence type="predicted"/>
<reference evidence="1" key="2">
    <citation type="journal article" date="2021" name="J Anim Sci Technol">
        <title>Complete genome sequence of Paenibacillus konkukensis sp. nov. SK3146 as a potential probiotic strain.</title>
        <authorList>
            <person name="Jung H.I."/>
            <person name="Park S."/>
            <person name="Niu K.M."/>
            <person name="Lee S.W."/>
            <person name="Kothari D."/>
            <person name="Yi K.J."/>
            <person name="Kim S.K."/>
        </authorList>
    </citation>
    <scope>NUCLEOTIDE SEQUENCE</scope>
    <source>
        <strain evidence="1">SK3146</strain>
    </source>
</reference>
<organism evidence="1 2">
    <name type="scientific">Paenibacillus konkukensis</name>
    <dbReference type="NCBI Taxonomy" id="2020716"/>
    <lineage>
        <taxon>Bacteria</taxon>
        <taxon>Bacillati</taxon>
        <taxon>Bacillota</taxon>
        <taxon>Bacilli</taxon>
        <taxon>Bacillales</taxon>
        <taxon>Paenibacillaceae</taxon>
        <taxon>Paenibacillus</taxon>
    </lineage>
</organism>
<sequence>MHIMYYCILCKQLHPLGFSEREFVFKSGFHYFSSNLYQAGVCAKEPYTLPKEQPATA</sequence>
<accession>A0ABY4RI72</accession>
<dbReference type="Proteomes" id="UP001057134">
    <property type="component" value="Chromosome"/>
</dbReference>
<keyword evidence="2" id="KW-1185">Reference proteome</keyword>
<name>A0ABY4RI72_9BACL</name>
<evidence type="ECO:0008006" key="3">
    <source>
        <dbReference type="Google" id="ProtNLM"/>
    </source>
</evidence>
<dbReference type="EMBL" id="CP027059">
    <property type="protein sequence ID" value="UQZ81848.1"/>
    <property type="molecule type" value="Genomic_DNA"/>
</dbReference>
<evidence type="ECO:0000313" key="1">
    <source>
        <dbReference type="EMBL" id="UQZ81848.1"/>
    </source>
</evidence>
<evidence type="ECO:0000313" key="2">
    <source>
        <dbReference type="Proteomes" id="UP001057134"/>
    </source>
</evidence>
<protein>
    <recommendedName>
        <fullName evidence="3">DUF3973 domain-containing protein</fullName>
    </recommendedName>
</protein>